<keyword evidence="2" id="KW-1185">Reference proteome</keyword>
<comment type="caution">
    <text evidence="1">The sequence shown here is derived from an EMBL/GenBank/DDBJ whole genome shotgun (WGS) entry which is preliminary data.</text>
</comment>
<name>A0ACC3AG20_9EURO</name>
<proteinExistence type="predicted"/>
<accession>A0ACC3AG20</accession>
<sequence length="369" mass="40464">MCDSNDVCQKFSNFTSFEDFVALLNETYQGNITATAMTNCKPQICETLYGTGNADVSGIGVIVGYYVEFIIAVILALVLLMVNRTKYRNWSKAVRKVTASYADSAIALALSVELACAIMLIKKNFGLGSYDFGALTVEIAWIVATLIILPIVNFCWQDLRDGKVELRLCMVSLTFVLFLITFVSRMISTYSHGQIGSGEDAVLDDRQRAELDILCLGNDSGLPSTGSLVVEVFSVGGALWASLIVAAAITDQCLIGIQTSFTKRLRLEMGKLRDERWGLIINVIALVLWSVPQFWALMKLRNSQKQLAANLGEPSGSDEWSFGQILAVVVFLPVFVEVLHQYLRRGKDGNQNECGIHGSVDNGVVEKAS</sequence>
<gene>
    <name evidence="1" type="ORF">H2198_002005</name>
</gene>
<evidence type="ECO:0000313" key="2">
    <source>
        <dbReference type="Proteomes" id="UP001172386"/>
    </source>
</evidence>
<dbReference type="EMBL" id="JAPDRQ010000023">
    <property type="protein sequence ID" value="KAJ9661437.1"/>
    <property type="molecule type" value="Genomic_DNA"/>
</dbReference>
<reference evidence="1" key="1">
    <citation type="submission" date="2022-10" db="EMBL/GenBank/DDBJ databases">
        <title>Culturing micro-colonial fungi from biological soil crusts in the Mojave desert and describing Neophaeococcomyces mojavensis, and introducing the new genera and species Taxawa tesnikishii.</title>
        <authorList>
            <person name="Kurbessoian T."/>
            <person name="Stajich J.E."/>
        </authorList>
    </citation>
    <scope>NUCLEOTIDE SEQUENCE</scope>
    <source>
        <strain evidence="1">JES_112</strain>
    </source>
</reference>
<protein>
    <submittedName>
        <fullName evidence="1">Uncharacterized protein</fullName>
    </submittedName>
</protein>
<organism evidence="1 2">
    <name type="scientific">Neophaeococcomyces mojaviensis</name>
    <dbReference type="NCBI Taxonomy" id="3383035"/>
    <lineage>
        <taxon>Eukaryota</taxon>
        <taxon>Fungi</taxon>
        <taxon>Dikarya</taxon>
        <taxon>Ascomycota</taxon>
        <taxon>Pezizomycotina</taxon>
        <taxon>Eurotiomycetes</taxon>
        <taxon>Chaetothyriomycetidae</taxon>
        <taxon>Chaetothyriales</taxon>
        <taxon>Chaetothyriales incertae sedis</taxon>
        <taxon>Neophaeococcomyces</taxon>
    </lineage>
</organism>
<dbReference type="Proteomes" id="UP001172386">
    <property type="component" value="Unassembled WGS sequence"/>
</dbReference>
<evidence type="ECO:0000313" key="1">
    <source>
        <dbReference type="EMBL" id="KAJ9661437.1"/>
    </source>
</evidence>